<comment type="caution">
    <text evidence="2">The sequence shown here is derived from an EMBL/GenBank/DDBJ whole genome shotgun (WGS) entry which is preliminary data.</text>
</comment>
<evidence type="ECO:0000256" key="1">
    <source>
        <dbReference type="SAM" id="Phobius"/>
    </source>
</evidence>
<sequence>MSIWAIVLVSIGMVSIAVSLANSRHPPSNTDLLAVSESMPDDLIGKRLNERRWRVDAKVGIQYGVAFIVLGLLWQAILYLFWF</sequence>
<proteinExistence type="predicted"/>
<evidence type="ECO:0000313" key="3">
    <source>
        <dbReference type="Proteomes" id="UP000011996"/>
    </source>
</evidence>
<dbReference type="AlphaFoldDB" id="M5S3Z7"/>
<gene>
    <name evidence="2" type="ORF">RESH_03237</name>
</gene>
<accession>M5S3Z7</accession>
<dbReference type="PATRIC" id="fig|1263868.3.peg.3499"/>
<evidence type="ECO:0000313" key="2">
    <source>
        <dbReference type="EMBL" id="EMI26201.1"/>
    </source>
</evidence>
<dbReference type="RefSeq" id="WP_008667699.1">
    <property type="nucleotide sequence ID" value="NZ_ANOF01000099.1"/>
</dbReference>
<keyword evidence="1" id="KW-0812">Transmembrane</keyword>
<keyword evidence="1" id="KW-1133">Transmembrane helix</keyword>
<reference evidence="2 3" key="1">
    <citation type="journal article" date="2013" name="Mar. Genomics">
        <title>Expression of sulfatases in Rhodopirellula baltica and the diversity of sulfatases in the genus Rhodopirellula.</title>
        <authorList>
            <person name="Wegner C.E."/>
            <person name="Richter-Heitmann T."/>
            <person name="Klindworth A."/>
            <person name="Klockow C."/>
            <person name="Richter M."/>
            <person name="Achstetter T."/>
            <person name="Glockner F.O."/>
            <person name="Harder J."/>
        </authorList>
    </citation>
    <scope>NUCLEOTIDE SEQUENCE [LARGE SCALE GENOMIC DNA]</scope>
    <source>
        <strain evidence="2 3">SH398</strain>
    </source>
</reference>
<organism evidence="2 3">
    <name type="scientific">Rhodopirellula europaea SH398</name>
    <dbReference type="NCBI Taxonomy" id="1263868"/>
    <lineage>
        <taxon>Bacteria</taxon>
        <taxon>Pseudomonadati</taxon>
        <taxon>Planctomycetota</taxon>
        <taxon>Planctomycetia</taxon>
        <taxon>Pirellulales</taxon>
        <taxon>Pirellulaceae</taxon>
        <taxon>Rhodopirellula</taxon>
    </lineage>
</organism>
<dbReference type="EMBL" id="ANOF01000099">
    <property type="protein sequence ID" value="EMI26201.1"/>
    <property type="molecule type" value="Genomic_DNA"/>
</dbReference>
<name>M5S3Z7_9BACT</name>
<feature type="transmembrane region" description="Helical" evidence="1">
    <location>
        <begin position="61"/>
        <end position="82"/>
    </location>
</feature>
<dbReference type="OrthoDB" id="9900919at2"/>
<protein>
    <submittedName>
        <fullName evidence="2">Membrane protein</fullName>
    </submittedName>
</protein>
<keyword evidence="1" id="KW-0472">Membrane</keyword>
<dbReference type="Proteomes" id="UP000011996">
    <property type="component" value="Unassembled WGS sequence"/>
</dbReference>